<dbReference type="PROSITE" id="PS50893">
    <property type="entry name" value="ABC_TRANSPORTER_2"/>
    <property type="match status" value="1"/>
</dbReference>
<dbReference type="SUPFAM" id="SSF52540">
    <property type="entry name" value="P-loop containing nucleoside triphosphate hydrolases"/>
    <property type="match status" value="1"/>
</dbReference>
<sequence length="266" mass="28624">MSTLVRKGSLFASPGRDGLYPILSVRQLSAYYGELRALFDISFDVNPGEVLSIIGANGAGKSTLLRSIVGMMNRGKAAHISGSIEFEGRRLDRLTTEKIVDAGATMVPEGRMLFTRMTVAENLLVGAHLPKARASAHDKLAEMFDFFPRLAERRNQVVSQMSGGEQQMVAIARALMSSPSLVLFDELSLGLAPIIVDDIYEKVAEINKSGVTCVVIEQDMRRALAVSSHVLVMAEGRVVLEGAPGKLSEADITDAYFGSHRAGAVA</sequence>
<dbReference type="GO" id="GO:0005524">
    <property type="term" value="F:ATP binding"/>
    <property type="evidence" value="ECO:0007669"/>
    <property type="project" value="UniProtKB-KW"/>
</dbReference>
<protein>
    <submittedName>
        <fullName evidence="7">ABC transporter ATP-binding protein</fullName>
    </submittedName>
</protein>
<dbReference type="InterPro" id="IPR027417">
    <property type="entry name" value="P-loop_NTPase"/>
</dbReference>
<dbReference type="RefSeq" id="WP_252161564.1">
    <property type="nucleotide sequence ID" value="NZ_CP098810.1"/>
</dbReference>
<keyword evidence="4 7" id="KW-0067">ATP-binding</keyword>
<dbReference type="AlphaFoldDB" id="A0A9Q9DEJ8"/>
<dbReference type="GO" id="GO:0015658">
    <property type="term" value="F:branched-chain amino acid transmembrane transporter activity"/>
    <property type="evidence" value="ECO:0007669"/>
    <property type="project" value="TreeGrafter"/>
</dbReference>
<dbReference type="GO" id="GO:0015807">
    <property type="term" value="P:L-amino acid transport"/>
    <property type="evidence" value="ECO:0007669"/>
    <property type="project" value="TreeGrafter"/>
</dbReference>
<dbReference type="Pfam" id="PF00005">
    <property type="entry name" value="ABC_tran"/>
    <property type="match status" value="1"/>
</dbReference>
<evidence type="ECO:0000259" key="6">
    <source>
        <dbReference type="PROSITE" id="PS50893"/>
    </source>
</evidence>
<comment type="similarity">
    <text evidence="1">Belongs to the ABC transporter superfamily.</text>
</comment>
<evidence type="ECO:0000256" key="4">
    <source>
        <dbReference type="ARBA" id="ARBA00022840"/>
    </source>
</evidence>
<evidence type="ECO:0000313" key="8">
    <source>
        <dbReference type="Proteomes" id="UP001055460"/>
    </source>
</evidence>
<evidence type="ECO:0000313" key="7">
    <source>
        <dbReference type="EMBL" id="USJ28496.1"/>
    </source>
</evidence>
<dbReference type="InterPro" id="IPR003439">
    <property type="entry name" value="ABC_transporter-like_ATP-bd"/>
</dbReference>
<dbReference type="PROSITE" id="PS00211">
    <property type="entry name" value="ABC_TRANSPORTER_1"/>
    <property type="match status" value="1"/>
</dbReference>
<dbReference type="Gene3D" id="3.40.50.300">
    <property type="entry name" value="P-loop containing nucleotide triphosphate hydrolases"/>
    <property type="match status" value="1"/>
</dbReference>
<dbReference type="PANTHER" id="PTHR43820:SF4">
    <property type="entry name" value="HIGH-AFFINITY BRANCHED-CHAIN AMINO ACID TRANSPORT ATP-BINDING PROTEIN LIVF"/>
    <property type="match status" value="1"/>
</dbReference>
<evidence type="ECO:0000256" key="1">
    <source>
        <dbReference type="ARBA" id="ARBA00005417"/>
    </source>
</evidence>
<dbReference type="InterPro" id="IPR003593">
    <property type="entry name" value="AAA+_ATPase"/>
</dbReference>
<dbReference type="SMART" id="SM00382">
    <property type="entry name" value="AAA"/>
    <property type="match status" value="1"/>
</dbReference>
<reference evidence="7" key="1">
    <citation type="submission" date="2022-06" db="EMBL/GenBank/DDBJ databases">
        <title>Physiological and biochemical characterization and genomic elucidation of a strain of the genus Ensifer adhaerens M8 that combines arsenic oxidation and chromium reduction.</title>
        <authorList>
            <person name="Li X."/>
            <person name="Yu c."/>
        </authorList>
    </citation>
    <scope>NUCLEOTIDE SEQUENCE</scope>
    <source>
        <strain evidence="7">M8</strain>
        <plasmid evidence="7">pC</plasmid>
    </source>
</reference>
<gene>
    <name evidence="7" type="ORF">NE863_35105</name>
</gene>
<keyword evidence="2" id="KW-0813">Transport</keyword>
<evidence type="ECO:0000256" key="5">
    <source>
        <dbReference type="ARBA" id="ARBA00022970"/>
    </source>
</evidence>
<evidence type="ECO:0000256" key="3">
    <source>
        <dbReference type="ARBA" id="ARBA00022741"/>
    </source>
</evidence>
<accession>A0A9Q9DEJ8</accession>
<feature type="domain" description="ABC transporter" evidence="6">
    <location>
        <begin position="23"/>
        <end position="260"/>
    </location>
</feature>
<dbReference type="EMBL" id="CP098810">
    <property type="protein sequence ID" value="USJ28496.1"/>
    <property type="molecule type" value="Genomic_DNA"/>
</dbReference>
<name>A0A9Q9DEJ8_ENSAD</name>
<keyword evidence="7" id="KW-0614">Plasmid</keyword>
<evidence type="ECO:0000256" key="2">
    <source>
        <dbReference type="ARBA" id="ARBA00022448"/>
    </source>
</evidence>
<dbReference type="InterPro" id="IPR052156">
    <property type="entry name" value="BCAA_Transport_ATP-bd_LivF"/>
</dbReference>
<dbReference type="GO" id="GO:0016887">
    <property type="term" value="F:ATP hydrolysis activity"/>
    <property type="evidence" value="ECO:0007669"/>
    <property type="project" value="InterPro"/>
</dbReference>
<keyword evidence="3" id="KW-0547">Nucleotide-binding</keyword>
<dbReference type="CDD" id="cd03224">
    <property type="entry name" value="ABC_TM1139_LivF_branched"/>
    <property type="match status" value="1"/>
</dbReference>
<proteinExistence type="inferred from homology"/>
<dbReference type="InterPro" id="IPR017871">
    <property type="entry name" value="ABC_transporter-like_CS"/>
</dbReference>
<dbReference type="Proteomes" id="UP001055460">
    <property type="component" value="Plasmid pC"/>
</dbReference>
<dbReference type="PANTHER" id="PTHR43820">
    <property type="entry name" value="HIGH-AFFINITY BRANCHED-CHAIN AMINO ACID TRANSPORT ATP-BINDING PROTEIN LIVF"/>
    <property type="match status" value="1"/>
</dbReference>
<organism evidence="7 8">
    <name type="scientific">Ensifer adhaerens</name>
    <name type="common">Sinorhizobium morelense</name>
    <dbReference type="NCBI Taxonomy" id="106592"/>
    <lineage>
        <taxon>Bacteria</taxon>
        <taxon>Pseudomonadati</taxon>
        <taxon>Pseudomonadota</taxon>
        <taxon>Alphaproteobacteria</taxon>
        <taxon>Hyphomicrobiales</taxon>
        <taxon>Rhizobiaceae</taxon>
        <taxon>Sinorhizobium/Ensifer group</taxon>
        <taxon>Ensifer</taxon>
    </lineage>
</organism>
<keyword evidence="5" id="KW-0029">Amino-acid transport</keyword>
<geneLocation type="plasmid" evidence="7 8">
    <name>pC</name>
</geneLocation>